<sequence length="142" mass="15274">MYIAIPPSSYCSRTLVATDVTCSHEVTVQSQLTLLLPSSSSTIAATLSYHPPLGDFTPAVSTLLPFTAFNLKITATLFKVDQSRVWGIGPGLGCCSRELTGSTPGARRRNRRLDRSLSEAGRGYRKLVGSLRGACRRRPGAC</sequence>
<accession>A0A426X8G6</accession>
<evidence type="ECO:0000313" key="2">
    <source>
        <dbReference type="Proteomes" id="UP000287651"/>
    </source>
</evidence>
<gene>
    <name evidence="1" type="ORF">B296_00044994</name>
</gene>
<reference evidence="1 2" key="1">
    <citation type="journal article" date="2014" name="Agronomy (Basel)">
        <title>A Draft Genome Sequence for Ensete ventricosum, the Drought-Tolerant Tree Against Hunger.</title>
        <authorList>
            <person name="Harrison J."/>
            <person name="Moore K.A."/>
            <person name="Paszkiewicz K."/>
            <person name="Jones T."/>
            <person name="Grant M."/>
            <person name="Ambacheew D."/>
            <person name="Muzemil S."/>
            <person name="Studholme D.J."/>
        </authorList>
    </citation>
    <scope>NUCLEOTIDE SEQUENCE [LARGE SCALE GENOMIC DNA]</scope>
</reference>
<name>A0A426X8G6_ENSVE</name>
<proteinExistence type="predicted"/>
<protein>
    <submittedName>
        <fullName evidence="1">Uncharacterized protein</fullName>
    </submittedName>
</protein>
<dbReference type="Proteomes" id="UP000287651">
    <property type="component" value="Unassembled WGS sequence"/>
</dbReference>
<dbReference type="EMBL" id="AMZH03024560">
    <property type="protein sequence ID" value="RRT35769.1"/>
    <property type="molecule type" value="Genomic_DNA"/>
</dbReference>
<dbReference type="AlphaFoldDB" id="A0A426X8G6"/>
<comment type="caution">
    <text evidence="1">The sequence shown here is derived from an EMBL/GenBank/DDBJ whole genome shotgun (WGS) entry which is preliminary data.</text>
</comment>
<evidence type="ECO:0000313" key="1">
    <source>
        <dbReference type="EMBL" id="RRT35769.1"/>
    </source>
</evidence>
<organism evidence="1 2">
    <name type="scientific">Ensete ventricosum</name>
    <name type="common">Abyssinian banana</name>
    <name type="synonym">Musa ensete</name>
    <dbReference type="NCBI Taxonomy" id="4639"/>
    <lineage>
        <taxon>Eukaryota</taxon>
        <taxon>Viridiplantae</taxon>
        <taxon>Streptophyta</taxon>
        <taxon>Embryophyta</taxon>
        <taxon>Tracheophyta</taxon>
        <taxon>Spermatophyta</taxon>
        <taxon>Magnoliopsida</taxon>
        <taxon>Liliopsida</taxon>
        <taxon>Zingiberales</taxon>
        <taxon>Musaceae</taxon>
        <taxon>Ensete</taxon>
    </lineage>
</organism>